<dbReference type="SUPFAM" id="SSF55729">
    <property type="entry name" value="Acyl-CoA N-acyltransferases (Nat)"/>
    <property type="match status" value="1"/>
</dbReference>
<reference evidence="2" key="1">
    <citation type="submission" date="2016-01" db="EMBL/GenBank/DDBJ databases">
        <title>Complete genome of Planococcus kocurri type strain.</title>
        <authorList>
            <person name="See-Too W.S."/>
        </authorList>
    </citation>
    <scope>NUCLEOTIDE SEQUENCE [LARGE SCALE GENOMIC DNA]</scope>
    <source>
        <strain evidence="2">ATCC 43650</strain>
    </source>
</reference>
<proteinExistence type="predicted"/>
<dbReference type="PROSITE" id="PS51186">
    <property type="entry name" value="GNAT"/>
    <property type="match status" value="1"/>
</dbReference>
<dbReference type="Gene3D" id="3.40.630.30">
    <property type="match status" value="1"/>
</dbReference>
<feature type="domain" description="N-acetyltransferase" evidence="1">
    <location>
        <begin position="3"/>
        <end position="168"/>
    </location>
</feature>
<keyword evidence="3" id="KW-1185">Reference proteome</keyword>
<dbReference type="RefSeq" id="WP_058386343.1">
    <property type="nucleotide sequence ID" value="NZ_CP013661.2"/>
</dbReference>
<gene>
    <name evidence="2" type="ORF">AUO94_14155</name>
</gene>
<dbReference type="PANTHER" id="PTHR43072">
    <property type="entry name" value="N-ACETYLTRANSFERASE"/>
    <property type="match status" value="1"/>
</dbReference>
<evidence type="ECO:0000313" key="2">
    <source>
        <dbReference type="EMBL" id="ALS79697.1"/>
    </source>
</evidence>
<sequence length="168" mass="18930">MTYAIRSAQPEDGTKIIEFYNRVGGETDYLSFGHDEYSLSAESLTQVIVQMKKFKGTCMFLVIEGEEILGIGTIDSSSKPRYRHVGTLGLVISQSYTGNGLGRVLMNTLIDWAKTNGQTEKISLVTRADNERGIALYKKVGFEQEGTFYRDVYDGERYYDNLSMALYL</sequence>
<protein>
    <recommendedName>
        <fullName evidence="1">N-acetyltransferase domain-containing protein</fullName>
    </recommendedName>
</protein>
<evidence type="ECO:0000259" key="1">
    <source>
        <dbReference type="PROSITE" id="PS51186"/>
    </source>
</evidence>
<dbReference type="InterPro" id="IPR000182">
    <property type="entry name" value="GNAT_dom"/>
</dbReference>
<dbReference type="InterPro" id="IPR016181">
    <property type="entry name" value="Acyl_CoA_acyltransferase"/>
</dbReference>
<name>A0ABN4K1U6_9BACL</name>
<organism evidence="2 3">
    <name type="scientific">Planococcus kocurii</name>
    <dbReference type="NCBI Taxonomy" id="1374"/>
    <lineage>
        <taxon>Bacteria</taxon>
        <taxon>Bacillati</taxon>
        <taxon>Bacillota</taxon>
        <taxon>Bacilli</taxon>
        <taxon>Bacillales</taxon>
        <taxon>Caryophanaceae</taxon>
        <taxon>Planococcus</taxon>
    </lineage>
</organism>
<evidence type="ECO:0000313" key="3">
    <source>
        <dbReference type="Proteomes" id="UP000065533"/>
    </source>
</evidence>
<dbReference type="Proteomes" id="UP000065533">
    <property type="component" value="Chromosome"/>
</dbReference>
<dbReference type="CDD" id="cd04301">
    <property type="entry name" value="NAT_SF"/>
    <property type="match status" value="1"/>
</dbReference>
<accession>A0ABN4K1U6</accession>
<dbReference type="Pfam" id="PF00583">
    <property type="entry name" value="Acetyltransf_1"/>
    <property type="match status" value="1"/>
</dbReference>
<dbReference type="EMBL" id="CP013661">
    <property type="protein sequence ID" value="ALS79697.1"/>
    <property type="molecule type" value="Genomic_DNA"/>
</dbReference>